<protein>
    <submittedName>
        <fullName evidence="4">Immune-responsive protein 1</fullName>
    </submittedName>
</protein>
<dbReference type="InterPro" id="IPR045336">
    <property type="entry name" value="MmgE_PrpD_N"/>
</dbReference>
<dbReference type="Gene3D" id="1.10.4100.10">
    <property type="entry name" value="2-methylcitrate dehydratase PrpD"/>
    <property type="match status" value="1"/>
</dbReference>
<dbReference type="EMBL" id="FAXA01000458">
    <property type="protein sequence ID" value="CUV03707.1"/>
    <property type="molecule type" value="Genomic_DNA"/>
</dbReference>
<name>A0A170QBB3_9ZZZZ</name>
<feature type="domain" description="MmgE/PrpD C-terminal" evidence="3">
    <location>
        <begin position="266"/>
        <end position="421"/>
    </location>
</feature>
<dbReference type="InterPro" id="IPR005656">
    <property type="entry name" value="MmgE_PrpD"/>
</dbReference>
<accession>A0A170QBB3</accession>
<evidence type="ECO:0000259" key="3">
    <source>
        <dbReference type="Pfam" id="PF19305"/>
    </source>
</evidence>
<dbReference type="Pfam" id="PF19305">
    <property type="entry name" value="MmgE_PrpD_C"/>
    <property type="match status" value="1"/>
</dbReference>
<dbReference type="InterPro" id="IPR042188">
    <property type="entry name" value="MmgE/PrpD_sf_2"/>
</dbReference>
<proteinExistence type="inferred from homology"/>
<dbReference type="Gene3D" id="3.30.1330.120">
    <property type="entry name" value="2-methylcitrate dehydratase PrpD"/>
    <property type="match status" value="1"/>
</dbReference>
<dbReference type="PANTHER" id="PTHR16943">
    <property type="entry name" value="2-METHYLCITRATE DEHYDRATASE-RELATED"/>
    <property type="match status" value="1"/>
</dbReference>
<dbReference type="AlphaFoldDB" id="A0A170QBB3"/>
<dbReference type="PANTHER" id="PTHR16943:SF8">
    <property type="entry name" value="2-METHYLCITRATE DEHYDRATASE"/>
    <property type="match status" value="1"/>
</dbReference>
<evidence type="ECO:0000313" key="4">
    <source>
        <dbReference type="EMBL" id="CUV03707.1"/>
    </source>
</evidence>
<dbReference type="InterPro" id="IPR036148">
    <property type="entry name" value="MmgE/PrpD_sf"/>
</dbReference>
<comment type="similarity">
    <text evidence="1">Belongs to the PrpD family.</text>
</comment>
<dbReference type="InterPro" id="IPR045337">
    <property type="entry name" value="MmgE_PrpD_C"/>
</dbReference>
<evidence type="ECO:0000256" key="1">
    <source>
        <dbReference type="ARBA" id="ARBA00006174"/>
    </source>
</evidence>
<dbReference type="Pfam" id="PF03972">
    <property type="entry name" value="MmgE_PrpD_N"/>
    <property type="match status" value="1"/>
</dbReference>
<feature type="domain" description="MmgE/PrpD N-terminal" evidence="2">
    <location>
        <begin position="7"/>
        <end position="226"/>
    </location>
</feature>
<gene>
    <name evidence="4" type="ORF">MGWOODY_Clf2888</name>
</gene>
<sequence>MPAYLDRLSRFVCKTNLEGLEPATVTAAKSVVLDTIGAMLAGSRLPENEKLAQLAAKNGGQGPSILLGHTGSATAVFAALSNATAGVALEMDEGNRLGGGHAAIHVIPAALAVAEERGSSGKEFLESVIVGYEVTSRIGTGTKVKKTVHSHGTWGTIGSAVATAKLMRFDESHTTVAINIAASMSPANTWTPCIEGATIRNLYPGRSGFQGIMAAQLALCGFTGLEDGPSDIYNNILGESFDSEAVVRDLGVPGAYRIQRNYFKLHACCLYNHPVLDGVQTLLARERFAAEDVERIKVEAPALATIMTDPEPENMLAAKFSLPYAVATAVVHNSTDITAFYPGRLQDPETLSLARRVDIVADPDMDLRRYDYPAAKVAVSLKDGRTLTEDVIAHHGDAQNPASREELVGKFNFLAQDALGDMGAARVVETVGYLDALGDIRELTRLLKVS</sequence>
<dbReference type="GO" id="GO:0016829">
    <property type="term" value="F:lyase activity"/>
    <property type="evidence" value="ECO:0007669"/>
    <property type="project" value="InterPro"/>
</dbReference>
<organism evidence="4">
    <name type="scientific">hydrothermal vent metagenome</name>
    <dbReference type="NCBI Taxonomy" id="652676"/>
    <lineage>
        <taxon>unclassified sequences</taxon>
        <taxon>metagenomes</taxon>
        <taxon>ecological metagenomes</taxon>
    </lineage>
</organism>
<dbReference type="InterPro" id="IPR042183">
    <property type="entry name" value="MmgE/PrpD_sf_1"/>
</dbReference>
<dbReference type="SUPFAM" id="SSF103378">
    <property type="entry name" value="2-methylcitrate dehydratase PrpD"/>
    <property type="match status" value="1"/>
</dbReference>
<reference evidence="4" key="1">
    <citation type="submission" date="2015-10" db="EMBL/GenBank/DDBJ databases">
        <authorList>
            <person name="Gilbert D.G."/>
        </authorList>
    </citation>
    <scope>NUCLEOTIDE SEQUENCE</scope>
</reference>
<evidence type="ECO:0000259" key="2">
    <source>
        <dbReference type="Pfam" id="PF03972"/>
    </source>
</evidence>